<sequence>MILIYPISSISLPNIALGKAAYQSSTYSSLTGAEKAVDGLKSNLSYNGGQCAVSGSREKTALWRVDLGDISTIQNITIYYMTENQAWGASNGFTGVFVGFYVYVSNTTNKDDGQLCFHDNEHFNPSTIPAVLTLNCTLQGRYVIYYNERTDGQPAYYYEYAGTNLCEFEIYGCQQGFYGVNCTSTCPDNCVSDLCELVTGSCFQCAVGYRGPRCDIECDGGMYGQDCSNTCGSCLNSRQCHHINGSCQQGCGPGYQGDKCTEECNGGTYGQDCGYACGLCINSRQCHHINGSCLQGCGSGYQGDKCTEVTSLSAKQQSCENSIYISAGVSAIIVIVGTILNLLIWKRKHHMLKNSSKNITNSHVLDKQDKNIPSTYAELGDVDKQHTYDNIHHYSEANYSK</sequence>
<dbReference type="GeneID" id="111106414"/>
<dbReference type="PANTHER" id="PTHR24043:SF8">
    <property type="entry name" value="EGF-LIKE DOMAIN-CONTAINING PROTEIN"/>
    <property type="match status" value="1"/>
</dbReference>
<evidence type="ECO:0000256" key="2">
    <source>
        <dbReference type="SAM" id="Phobius"/>
    </source>
</evidence>
<feature type="transmembrane region" description="Helical" evidence="2">
    <location>
        <begin position="323"/>
        <end position="345"/>
    </location>
</feature>
<dbReference type="InterPro" id="IPR008979">
    <property type="entry name" value="Galactose-bd-like_sf"/>
</dbReference>
<name>A0A8B8B193_CRAVI</name>
<dbReference type="OrthoDB" id="10252017at2759"/>
<dbReference type="InterPro" id="IPR042635">
    <property type="entry name" value="MEGF10/SREC1/2-like"/>
</dbReference>
<dbReference type="KEGG" id="cvn:111106414"/>
<dbReference type="AlphaFoldDB" id="A0A8B8B193"/>
<evidence type="ECO:0000313" key="3">
    <source>
        <dbReference type="Proteomes" id="UP000694844"/>
    </source>
</evidence>
<evidence type="ECO:0000313" key="4">
    <source>
        <dbReference type="RefSeq" id="XP_022296788.1"/>
    </source>
</evidence>
<dbReference type="RefSeq" id="XP_022296788.1">
    <property type="nucleotide sequence ID" value="XM_022441080.1"/>
</dbReference>
<dbReference type="InterPro" id="IPR009030">
    <property type="entry name" value="Growth_fac_rcpt_cys_sf"/>
</dbReference>
<dbReference type="SUPFAM" id="SSF49785">
    <property type="entry name" value="Galactose-binding domain-like"/>
    <property type="match status" value="1"/>
</dbReference>
<dbReference type="PANTHER" id="PTHR24043">
    <property type="entry name" value="SCAVENGER RECEPTOR CLASS F"/>
    <property type="match status" value="1"/>
</dbReference>
<protein>
    <submittedName>
        <fullName evidence="4">Protein draper-like isoform X1</fullName>
    </submittedName>
</protein>
<reference evidence="4" key="1">
    <citation type="submission" date="2025-08" db="UniProtKB">
        <authorList>
            <consortium name="RefSeq"/>
        </authorList>
    </citation>
    <scope>IDENTIFICATION</scope>
    <source>
        <tissue evidence="4">Whole sample</tissue>
    </source>
</reference>
<dbReference type="Proteomes" id="UP000694844">
    <property type="component" value="Chromosome 8"/>
</dbReference>
<keyword evidence="1" id="KW-0245">EGF-like domain</keyword>
<proteinExistence type="predicted"/>
<keyword evidence="2" id="KW-0812">Transmembrane</keyword>
<dbReference type="Gene3D" id="2.60.120.260">
    <property type="entry name" value="Galactose-binding domain-like"/>
    <property type="match status" value="1"/>
</dbReference>
<dbReference type="SUPFAM" id="SSF57184">
    <property type="entry name" value="Growth factor receptor domain"/>
    <property type="match status" value="1"/>
</dbReference>
<gene>
    <name evidence="4" type="primary">LOC111106414</name>
</gene>
<keyword evidence="3" id="KW-1185">Reference proteome</keyword>
<accession>A0A8B8B193</accession>
<keyword evidence="2" id="KW-0472">Membrane</keyword>
<evidence type="ECO:0000256" key="1">
    <source>
        <dbReference type="ARBA" id="ARBA00022536"/>
    </source>
</evidence>
<keyword evidence="2" id="KW-1133">Transmembrane helix</keyword>
<dbReference type="GO" id="GO:0005044">
    <property type="term" value="F:scavenger receptor activity"/>
    <property type="evidence" value="ECO:0007669"/>
    <property type="project" value="InterPro"/>
</dbReference>
<dbReference type="Gene3D" id="2.170.300.10">
    <property type="entry name" value="Tie2 ligand-binding domain superfamily"/>
    <property type="match status" value="1"/>
</dbReference>
<organism evidence="3 4">
    <name type="scientific">Crassostrea virginica</name>
    <name type="common">Eastern oyster</name>
    <dbReference type="NCBI Taxonomy" id="6565"/>
    <lineage>
        <taxon>Eukaryota</taxon>
        <taxon>Metazoa</taxon>
        <taxon>Spiralia</taxon>
        <taxon>Lophotrochozoa</taxon>
        <taxon>Mollusca</taxon>
        <taxon>Bivalvia</taxon>
        <taxon>Autobranchia</taxon>
        <taxon>Pteriomorphia</taxon>
        <taxon>Ostreida</taxon>
        <taxon>Ostreoidea</taxon>
        <taxon>Ostreidae</taxon>
        <taxon>Crassostrea</taxon>
    </lineage>
</organism>